<dbReference type="Proteomes" id="UP000717835">
    <property type="component" value="Unassembled WGS sequence"/>
</dbReference>
<dbReference type="Pfam" id="PF13310">
    <property type="entry name" value="Virulence_RhuM"/>
    <property type="match status" value="1"/>
</dbReference>
<sequence>MELNDKIVIYQTVDGQTSIEVKLENETVWLSANQMAALFDRDEKTIRKHINNVFSEGELEKENNTHFLRVDGVKQPVAFYSLDVIISVGYRVKSQRGTQFRIWANRVLKEYLVKGYAVNKALTEQHYAELKQLVSVLGRTVKAQEALTSDDALNLVEVVTDYAYALDTLSANNTSPSDTSAYFRPKSAGTSPHFSVSHFRMGVV</sequence>
<protein>
    <submittedName>
        <fullName evidence="1">Virulence RhuM family protein</fullName>
    </submittedName>
</protein>
<dbReference type="RefSeq" id="WP_276828008.1">
    <property type="nucleotide sequence ID" value="NZ_DYVX01000070.1"/>
</dbReference>
<dbReference type="InterPro" id="IPR011204">
    <property type="entry name" value="Virulence_RhuM-like"/>
</dbReference>
<proteinExistence type="predicted"/>
<evidence type="ECO:0000313" key="1">
    <source>
        <dbReference type="EMBL" id="HJF92421.1"/>
    </source>
</evidence>
<reference evidence="1" key="1">
    <citation type="journal article" date="2021" name="PeerJ">
        <title>Extensive microbial diversity within the chicken gut microbiome revealed by metagenomics and culture.</title>
        <authorList>
            <person name="Gilroy R."/>
            <person name="Ravi A."/>
            <person name="Getino M."/>
            <person name="Pursley I."/>
            <person name="Horton D.L."/>
            <person name="Alikhan N.F."/>
            <person name="Baker D."/>
            <person name="Gharbi K."/>
            <person name="Hall N."/>
            <person name="Watson M."/>
            <person name="Adriaenssens E.M."/>
            <person name="Foster-Nyarko E."/>
            <person name="Jarju S."/>
            <person name="Secka A."/>
            <person name="Antonio M."/>
            <person name="Oren A."/>
            <person name="Chaudhuri R.R."/>
            <person name="La Ragione R."/>
            <person name="Hildebrand F."/>
            <person name="Pallen M.J."/>
        </authorList>
    </citation>
    <scope>NUCLEOTIDE SEQUENCE</scope>
    <source>
        <strain evidence="1">CHK55-1828</strain>
    </source>
</reference>
<dbReference type="PANTHER" id="PTHR35810:SF1">
    <property type="entry name" value="CYTOPLASMIC PROTEIN"/>
    <property type="match status" value="1"/>
</dbReference>
<gene>
    <name evidence="1" type="ORF">K8W02_08575</name>
</gene>
<dbReference type="AlphaFoldDB" id="A0A921HZ48"/>
<dbReference type="PANTHER" id="PTHR35810">
    <property type="entry name" value="CYTOPLASMIC PROTEIN-RELATED"/>
    <property type="match status" value="1"/>
</dbReference>
<accession>A0A921HZ48</accession>
<comment type="caution">
    <text evidence="1">The sequence shown here is derived from an EMBL/GenBank/DDBJ whole genome shotgun (WGS) entry which is preliminary data.</text>
</comment>
<organism evidence="1 2">
    <name type="scientific">Mediterranea massiliensis</name>
    <dbReference type="NCBI Taxonomy" id="1841865"/>
    <lineage>
        <taxon>Bacteria</taxon>
        <taxon>Pseudomonadati</taxon>
        <taxon>Bacteroidota</taxon>
        <taxon>Bacteroidia</taxon>
        <taxon>Bacteroidales</taxon>
        <taxon>Bacteroidaceae</taxon>
        <taxon>Mediterranea</taxon>
    </lineage>
</organism>
<reference evidence="1" key="2">
    <citation type="submission" date="2021-09" db="EMBL/GenBank/DDBJ databases">
        <authorList>
            <person name="Gilroy R."/>
        </authorList>
    </citation>
    <scope>NUCLEOTIDE SEQUENCE</scope>
    <source>
        <strain evidence="1">CHK55-1828</strain>
    </source>
</reference>
<dbReference type="EMBL" id="DYVX01000070">
    <property type="protein sequence ID" value="HJF92421.1"/>
    <property type="molecule type" value="Genomic_DNA"/>
</dbReference>
<name>A0A921HZ48_9BACT</name>
<evidence type="ECO:0000313" key="2">
    <source>
        <dbReference type="Proteomes" id="UP000717835"/>
    </source>
</evidence>